<dbReference type="InterPro" id="IPR004087">
    <property type="entry name" value="KH_dom"/>
</dbReference>
<dbReference type="STRING" id="400727.A0A2T7PVF9"/>
<dbReference type="CDD" id="cd09520">
    <property type="entry name" value="SAM_BICC1"/>
    <property type="match status" value="1"/>
</dbReference>
<dbReference type="SUPFAM" id="SSF54791">
    <property type="entry name" value="Eukaryotic type KH-domain (KH-domain type I)"/>
    <property type="match status" value="2"/>
</dbReference>
<feature type="compositionally biased region" description="Basic and acidic residues" evidence="6">
    <location>
        <begin position="32"/>
        <end position="44"/>
    </location>
</feature>
<keyword evidence="9" id="KW-1185">Reference proteome</keyword>
<keyword evidence="3" id="KW-0677">Repeat</keyword>
<evidence type="ECO:0000256" key="2">
    <source>
        <dbReference type="ARBA" id="ARBA00022473"/>
    </source>
</evidence>
<sequence>MAAGSGVRAPTMRETLYKSENGVDDFDTASQESRDESVEREPGFVEDRFRVDRKKLEQMLQLVPGDAHEENAEDFFQRVMEETSTQITWPSKLKIGAKSKKDPHIKVVGFPEDVKAARSKIMSILDTKSNRVTLKMDVSHTEHSHVIGKGGNNIKKVMLDTGCHIHFPDSNRGINVQEKSNQVSIAGQPAGVEAARAQIRDLLPLVLMFELPVTGLLQALPDVTSPCIQQLQQMYNVTITFKQRPRMYVTTVVVRGSVIHAKAVKEAAGRIMEQFTGSANHPVSMQLEIAPQHHMFIIGRGGINIKQIMQRTNSSILFPDPSTATPQRRGTVYITGSIESVSLARQQLIGCLPLVLMFDVKEDVELDQGHISQLMEQLDVYISVKPKPKQPSKSVIVKSIERNASNMYLARLLLLGLRPEGSSSGTVKTVSNGIFASQSSSGLGLSTLGFLGQSLLSVNTASSLLLVPGRHSPALGSPQACTSPNPNQWLQNPGFFAPVMVMGPASSCSLQTFDSVPPCNGFQKDFCVSSLVQVPTVHSKGPSSKTSEVTSAGPSPCSSPTPIGHRHQATVDLSALQSVGTIDDVITRDTSSLSSSGHTLDLLGLSKTTSVQQQSSLFTGLPSRLQNGEKSSESSGTDSDTLDKLGQGREHKNSSSSLFNSPLPFPFDYEQKKLLAMKAMQKKPEGESRIPTDIWAGLGFSKSMPESAIREKLGQMGISARYPDASMTPEEYQTQQELDLSIDRDPWKDSKPCGHTPPLNRAPGEFPSPRKKYEYGRSPCIPAENSIGKTDLVEVFSDLGLGKYTDLFQQQEIDLATFLTLTDQDLRELGISTFGARRKMLLAIADMNKQRTLQQAQPSLSTPTSSTNTSNNPFQANGATSIMNPRRPDLASLSGRCFTYLCSLTKRSRVVPAAI</sequence>
<dbReference type="Proteomes" id="UP000245119">
    <property type="component" value="Linkage Group LG1"/>
</dbReference>
<comment type="caution">
    <text evidence="8">The sequence shown here is derived from an EMBL/GenBank/DDBJ whole genome shotgun (WGS) entry which is preliminary data.</text>
</comment>
<dbReference type="InterPro" id="IPR004088">
    <property type="entry name" value="KH_dom_type_1"/>
</dbReference>
<dbReference type="Pfam" id="PF00013">
    <property type="entry name" value="KH_1"/>
    <property type="match status" value="2"/>
</dbReference>
<feature type="compositionally biased region" description="Low complexity" evidence="6">
    <location>
        <begin position="858"/>
        <end position="873"/>
    </location>
</feature>
<dbReference type="CDD" id="cd22420">
    <property type="entry name" value="KH-I_BICC1_rpt1"/>
    <property type="match status" value="1"/>
</dbReference>
<dbReference type="PANTHER" id="PTHR10627">
    <property type="entry name" value="SCP160"/>
    <property type="match status" value="1"/>
</dbReference>
<feature type="compositionally biased region" description="Polar residues" evidence="6">
    <location>
        <begin position="874"/>
        <end position="883"/>
    </location>
</feature>
<evidence type="ECO:0000256" key="4">
    <source>
        <dbReference type="ARBA" id="ARBA00022884"/>
    </source>
</evidence>
<dbReference type="InterPro" id="IPR001660">
    <property type="entry name" value="SAM"/>
</dbReference>
<dbReference type="InterPro" id="IPR047553">
    <property type="entry name" value="BICC1_KH-I_rpt3"/>
</dbReference>
<dbReference type="AlphaFoldDB" id="A0A2T7PVF9"/>
<dbReference type="InterPro" id="IPR054727">
    <property type="entry name" value="BICC1_KH"/>
</dbReference>
<reference evidence="8 9" key="1">
    <citation type="submission" date="2018-04" db="EMBL/GenBank/DDBJ databases">
        <title>The genome of golden apple snail Pomacea canaliculata provides insight into stress tolerance and invasive adaptation.</title>
        <authorList>
            <person name="Liu C."/>
            <person name="Liu B."/>
            <person name="Ren Y."/>
            <person name="Zhang Y."/>
            <person name="Wang H."/>
            <person name="Li S."/>
            <person name="Jiang F."/>
            <person name="Yin L."/>
            <person name="Zhang G."/>
            <person name="Qian W."/>
            <person name="Fan W."/>
        </authorList>
    </citation>
    <scope>NUCLEOTIDE SEQUENCE [LARGE SCALE GENOMIC DNA]</scope>
    <source>
        <strain evidence="8">SZHN2017</strain>
        <tissue evidence="8">Muscle</tissue>
    </source>
</reference>
<dbReference type="GO" id="GO:0003723">
    <property type="term" value="F:RNA binding"/>
    <property type="evidence" value="ECO:0007669"/>
    <property type="project" value="UniProtKB-UniRule"/>
</dbReference>
<dbReference type="PANTHER" id="PTHR10627:SF69">
    <property type="entry name" value="PROTEIN BICAUDAL C"/>
    <property type="match status" value="1"/>
</dbReference>
<evidence type="ECO:0000259" key="7">
    <source>
        <dbReference type="PROSITE" id="PS50105"/>
    </source>
</evidence>
<dbReference type="OrthoDB" id="271862at2759"/>
<name>A0A2T7PVF9_POMCA</name>
<dbReference type="SMART" id="SM00322">
    <property type="entry name" value="KH"/>
    <property type="match status" value="2"/>
</dbReference>
<proteinExistence type="inferred from homology"/>
<evidence type="ECO:0000313" key="8">
    <source>
        <dbReference type="EMBL" id="PVD37416.1"/>
    </source>
</evidence>
<evidence type="ECO:0000313" key="9">
    <source>
        <dbReference type="Proteomes" id="UP000245119"/>
    </source>
</evidence>
<dbReference type="Gene3D" id="3.30.310.270">
    <property type="match status" value="2"/>
</dbReference>
<feature type="compositionally biased region" description="Polar residues" evidence="6">
    <location>
        <begin position="541"/>
        <end position="561"/>
    </location>
</feature>
<evidence type="ECO:0000256" key="1">
    <source>
        <dbReference type="ARBA" id="ARBA00007662"/>
    </source>
</evidence>
<dbReference type="Gene3D" id="1.10.150.50">
    <property type="entry name" value="Transcription Factor, Ets-1"/>
    <property type="match status" value="1"/>
</dbReference>
<comment type="similarity">
    <text evidence="1">Belongs to the BicC family.</text>
</comment>
<dbReference type="FunFam" id="3.30.310.270:FF:000002">
    <property type="entry name" value="BicC family RNA binding protein 1"/>
    <property type="match status" value="1"/>
</dbReference>
<dbReference type="PROSITE" id="PS50084">
    <property type="entry name" value="KH_TYPE_1"/>
    <property type="match status" value="2"/>
</dbReference>
<dbReference type="SUPFAM" id="SSF47769">
    <property type="entry name" value="SAM/Pointed domain"/>
    <property type="match status" value="1"/>
</dbReference>
<evidence type="ECO:0000256" key="5">
    <source>
        <dbReference type="PROSITE-ProRule" id="PRU00117"/>
    </source>
</evidence>
<evidence type="ECO:0000256" key="3">
    <source>
        <dbReference type="ARBA" id="ARBA00022737"/>
    </source>
</evidence>
<evidence type="ECO:0000256" key="6">
    <source>
        <dbReference type="SAM" id="MobiDB-lite"/>
    </source>
</evidence>
<feature type="compositionally biased region" description="Basic and acidic residues" evidence="6">
    <location>
        <begin position="641"/>
        <end position="653"/>
    </location>
</feature>
<feature type="region of interest" description="Disordered" evidence="6">
    <location>
        <begin position="537"/>
        <end position="565"/>
    </location>
</feature>
<feature type="region of interest" description="Disordered" evidence="6">
    <location>
        <begin position="853"/>
        <end position="885"/>
    </location>
</feature>
<organism evidence="8 9">
    <name type="scientific">Pomacea canaliculata</name>
    <name type="common">Golden apple snail</name>
    <dbReference type="NCBI Taxonomy" id="400727"/>
    <lineage>
        <taxon>Eukaryota</taxon>
        <taxon>Metazoa</taxon>
        <taxon>Spiralia</taxon>
        <taxon>Lophotrochozoa</taxon>
        <taxon>Mollusca</taxon>
        <taxon>Gastropoda</taxon>
        <taxon>Caenogastropoda</taxon>
        <taxon>Architaenioglossa</taxon>
        <taxon>Ampullarioidea</taxon>
        <taxon>Ampullariidae</taxon>
        <taxon>Pomacea</taxon>
    </lineage>
</organism>
<feature type="domain" description="SAM" evidence="7">
    <location>
        <begin position="787"/>
        <end position="850"/>
    </location>
</feature>
<keyword evidence="4 5" id="KW-0694">RNA-binding</keyword>
<feature type="region of interest" description="Disordered" evidence="6">
    <location>
        <begin position="615"/>
        <end position="662"/>
    </location>
</feature>
<feature type="region of interest" description="Disordered" evidence="6">
    <location>
        <begin position="1"/>
        <end position="44"/>
    </location>
</feature>
<dbReference type="InterPro" id="IPR036612">
    <property type="entry name" value="KH_dom_type_1_sf"/>
</dbReference>
<dbReference type="CDD" id="cd22421">
    <property type="entry name" value="KH-I_BICC1_rpt2"/>
    <property type="match status" value="1"/>
</dbReference>
<dbReference type="InterPro" id="IPR047549">
    <property type="entry name" value="BICC1_KH-I_rpt1"/>
</dbReference>
<dbReference type="InterPro" id="IPR037974">
    <property type="entry name" value="BICC1_SAM_dom"/>
</dbReference>
<dbReference type="Pfam" id="PF22985">
    <property type="entry name" value="KH_BICC1"/>
    <property type="match status" value="2"/>
</dbReference>
<dbReference type="PROSITE" id="PS50105">
    <property type="entry name" value="SAM_DOMAIN"/>
    <property type="match status" value="1"/>
</dbReference>
<dbReference type="InterPro" id="IPR047554">
    <property type="entry name" value="BICC1_KH-I_rpt2"/>
</dbReference>
<dbReference type="InterPro" id="IPR013761">
    <property type="entry name" value="SAM/pointed_sf"/>
</dbReference>
<dbReference type="GO" id="GO:0005737">
    <property type="term" value="C:cytoplasm"/>
    <property type="evidence" value="ECO:0007669"/>
    <property type="project" value="TreeGrafter"/>
</dbReference>
<accession>A0A2T7PVF9</accession>
<protein>
    <recommendedName>
        <fullName evidence="7">SAM domain-containing protein</fullName>
    </recommendedName>
</protein>
<dbReference type="Pfam" id="PF24234">
    <property type="entry name" value="KH_BICC1_1st"/>
    <property type="match status" value="1"/>
</dbReference>
<keyword evidence="2" id="KW-0217">Developmental protein</keyword>
<dbReference type="CDD" id="cd22422">
    <property type="entry name" value="KH-I_BICC1_rpt3"/>
    <property type="match status" value="1"/>
</dbReference>
<feature type="compositionally biased region" description="Polar residues" evidence="6">
    <location>
        <begin position="615"/>
        <end position="639"/>
    </location>
</feature>
<dbReference type="SMART" id="SM00454">
    <property type="entry name" value="SAM"/>
    <property type="match status" value="1"/>
</dbReference>
<dbReference type="Pfam" id="PF00536">
    <property type="entry name" value="SAM_1"/>
    <property type="match status" value="1"/>
</dbReference>
<gene>
    <name evidence="8" type="ORF">C0Q70_00006</name>
</gene>
<dbReference type="EMBL" id="PZQS01000001">
    <property type="protein sequence ID" value="PVD37416.1"/>
    <property type="molecule type" value="Genomic_DNA"/>
</dbReference>